<feature type="domain" description="HotDog ACOT-type" evidence="14">
    <location>
        <begin position="834"/>
        <end position="951"/>
    </location>
</feature>
<evidence type="ECO:0000256" key="9">
    <source>
        <dbReference type="ARBA" id="ARBA00022989"/>
    </source>
</evidence>
<dbReference type="Gene3D" id="3.10.129.10">
    <property type="entry name" value="Hotdog Thioesterase"/>
    <property type="match status" value="2"/>
</dbReference>
<keyword evidence="10 11" id="KW-0472">Membrane</keyword>
<reference evidence="15 16" key="1">
    <citation type="submission" date="2019-05" db="EMBL/GenBank/DDBJ databases">
        <title>Mikania micrantha, genome provides insights into the molecular mechanism of rapid growth.</title>
        <authorList>
            <person name="Liu B."/>
        </authorList>
    </citation>
    <scope>NUCLEOTIDE SEQUENCE [LARGE SCALE GENOMIC DNA]</scope>
    <source>
        <strain evidence="15">NLD-2019</strain>
        <tissue evidence="15">Leaf</tissue>
    </source>
</reference>
<evidence type="ECO:0000256" key="7">
    <source>
        <dbReference type="ARBA" id="ARBA00022801"/>
    </source>
</evidence>
<dbReference type="Gene3D" id="3.30.200.20">
    <property type="entry name" value="Phosphorylase Kinase, domain 1"/>
    <property type="match status" value="1"/>
</dbReference>
<evidence type="ECO:0000313" key="16">
    <source>
        <dbReference type="Proteomes" id="UP000326396"/>
    </source>
</evidence>
<evidence type="ECO:0000256" key="5">
    <source>
        <dbReference type="ARBA" id="ARBA00022729"/>
    </source>
</evidence>
<dbReference type="FunFam" id="3.30.200.20:FF:000428">
    <property type="entry name" value="Inactive LRR receptor-like serine/threonine-protein kinase BIR2"/>
    <property type="match status" value="1"/>
</dbReference>
<evidence type="ECO:0000256" key="1">
    <source>
        <dbReference type="ARBA" id="ARBA00004370"/>
    </source>
</evidence>
<dbReference type="CDD" id="cd03442">
    <property type="entry name" value="BFIT_BACH"/>
    <property type="match status" value="2"/>
</dbReference>
<evidence type="ECO:0000256" key="11">
    <source>
        <dbReference type="SAM" id="Phobius"/>
    </source>
</evidence>
<evidence type="ECO:0000256" key="4">
    <source>
        <dbReference type="ARBA" id="ARBA00022692"/>
    </source>
</evidence>
<dbReference type="PROSITE" id="PS50011">
    <property type="entry name" value="PROTEIN_KINASE_DOM"/>
    <property type="match status" value="1"/>
</dbReference>
<evidence type="ECO:0000256" key="3">
    <source>
        <dbReference type="ARBA" id="ARBA00022614"/>
    </source>
</evidence>
<sequence length="989" mass="110774">MARMQMVTLNTRTIISMCVWIFISSSYSNAVQSDIDCLRSIKASLQDPEKLLSSWDFNNNTEGFICRFTGVECWHPDESRVLNIRLSDMGLKGQFPLGLKNCTSLTGLDLSSNHLDGPLPNNMTEYINFVTALDLSSNNLFGEIPASIANCSFLNIIRLNNNQFTGQIPLQLSQLDRIKEFSVANNRLTGQVPYFGNLSVSSEAYSGNPGLCGGPLPPCEGGSKKTHIGVIIGAAIGGATIAALVVGGGMMFFMRKVVRRKKEEDPDQNKWARSIKGTKKIKLSMFDNPVSKMRLSDLMKATNSFSKENIIGSGRTGSLYKATLEDGSSLMIKRLHDTQHSEKEFASEMATLGNVKHRNLVPLLGFCVTKQERFLVYKYMSNGTLHDNLHAVGDNGSNMEWWVRLKVAVGAAKGFAWLHHNCNPRILHRNISSKCILLDQEFEPKISDFGLARLMNPVDTHLSTFVNGEFGDIGYVAPEYARTLVATPKGDVYSFGVVLLEIVTGERPTHVAKAPESFKGNLVEWVADLSSQSKLQDAIDGSLVGKGYDNEVFQMEFDTIRIKSTFTSPFESSPTADDENSFRKPLSLWPGMYHSPVTAALWETRSKIFERLLDPPKDAPPQSELLTKTPSQCRTTILYNFSTDYILREQYRDPWNEVRIGKLLEDLDALAGTISVKHCSDDDSMTRPLLLVTASVDKMVLKKTISVDCDLKMAGAVIWVGRSSIEVQLEVIQLSSDSTDIKETVALTANFIFVARDSKTGKAAPVNRLSPETETEKLFYKEAEERNQLRKLKKVERKEIEEKGEKSRLDLLLAEGRIFCDMPALANRDSILLRDTRLENSLICQPQQRNLHGRIFGGFLMHRAFELAFSTAYTFAGLMPYFLEVDHVDFLRPVDVGDFLRFKSCVLYTEFEHAEQPLINVEVVAHVTRPELRSSEVSNTFYFTFTVRPEAKANNNGFRIRKVVPATEEEARTMLERMDADSLLSKETI</sequence>
<name>A0A5N6LB45_9ASTR</name>
<dbReference type="InterPro" id="IPR033120">
    <property type="entry name" value="HOTDOG_ACOT"/>
</dbReference>
<evidence type="ECO:0008006" key="17">
    <source>
        <dbReference type="Google" id="ProtNLM"/>
    </source>
</evidence>
<organism evidence="15 16">
    <name type="scientific">Mikania micrantha</name>
    <name type="common">bitter vine</name>
    <dbReference type="NCBI Taxonomy" id="192012"/>
    <lineage>
        <taxon>Eukaryota</taxon>
        <taxon>Viridiplantae</taxon>
        <taxon>Streptophyta</taxon>
        <taxon>Embryophyta</taxon>
        <taxon>Tracheophyta</taxon>
        <taxon>Spermatophyta</taxon>
        <taxon>Magnoliopsida</taxon>
        <taxon>eudicotyledons</taxon>
        <taxon>Gunneridae</taxon>
        <taxon>Pentapetalae</taxon>
        <taxon>asterids</taxon>
        <taxon>campanulids</taxon>
        <taxon>Asterales</taxon>
        <taxon>Asteraceae</taxon>
        <taxon>Asteroideae</taxon>
        <taxon>Heliantheae alliance</taxon>
        <taxon>Eupatorieae</taxon>
        <taxon>Mikania</taxon>
    </lineage>
</organism>
<dbReference type="InterPro" id="IPR011009">
    <property type="entry name" value="Kinase-like_dom_sf"/>
</dbReference>
<dbReference type="SUPFAM" id="SSF54637">
    <property type="entry name" value="Thioesterase/thiol ester dehydrase-isomerase"/>
    <property type="match status" value="2"/>
</dbReference>
<keyword evidence="5 12" id="KW-0732">Signal</keyword>
<dbReference type="GO" id="GO:0006637">
    <property type="term" value="P:acyl-CoA metabolic process"/>
    <property type="evidence" value="ECO:0007669"/>
    <property type="project" value="TreeGrafter"/>
</dbReference>
<feature type="domain" description="HotDog ACOT-type" evidence="14">
    <location>
        <begin position="637"/>
        <end position="759"/>
    </location>
</feature>
<evidence type="ECO:0000259" key="13">
    <source>
        <dbReference type="PROSITE" id="PS50011"/>
    </source>
</evidence>
<comment type="subcellular location">
    <subcellularLocation>
        <location evidence="1">Membrane</location>
    </subcellularLocation>
</comment>
<dbReference type="Proteomes" id="UP000326396">
    <property type="component" value="Unassembled WGS sequence"/>
</dbReference>
<dbReference type="InterPro" id="IPR032675">
    <property type="entry name" value="LRR_dom_sf"/>
</dbReference>
<dbReference type="FunFam" id="3.80.10.10:FF:000400">
    <property type="entry name" value="Nuclear pore complex protein NUP107"/>
    <property type="match status" value="1"/>
</dbReference>
<dbReference type="GO" id="GO:0047617">
    <property type="term" value="F:fatty acyl-CoA hydrolase activity"/>
    <property type="evidence" value="ECO:0007669"/>
    <property type="project" value="TreeGrafter"/>
</dbReference>
<proteinExistence type="inferred from homology"/>
<dbReference type="Pfam" id="PF00560">
    <property type="entry name" value="LRR_1"/>
    <property type="match status" value="1"/>
</dbReference>
<dbReference type="InterPro" id="IPR000719">
    <property type="entry name" value="Prot_kinase_dom"/>
</dbReference>
<dbReference type="InterPro" id="IPR013210">
    <property type="entry name" value="LRR_N_plant-typ"/>
</dbReference>
<dbReference type="AlphaFoldDB" id="A0A5N6LB45"/>
<dbReference type="FunFam" id="3.10.129.10:FF:000023">
    <property type="entry name" value="Acyl-coenzyme A thioesterase 9, mitochondrial"/>
    <property type="match status" value="1"/>
</dbReference>
<dbReference type="Gene3D" id="3.80.10.10">
    <property type="entry name" value="Ribonuclease Inhibitor"/>
    <property type="match status" value="2"/>
</dbReference>
<comment type="caution">
    <text evidence="15">The sequence shown here is derived from an EMBL/GenBank/DDBJ whole genome shotgun (WGS) entry which is preliminary data.</text>
</comment>
<dbReference type="InterPro" id="IPR001611">
    <property type="entry name" value="Leu-rich_rpt"/>
</dbReference>
<feature type="transmembrane region" description="Helical" evidence="11">
    <location>
        <begin position="228"/>
        <end position="253"/>
    </location>
</feature>
<dbReference type="Pfam" id="PF08263">
    <property type="entry name" value="LRRNT_2"/>
    <property type="match status" value="1"/>
</dbReference>
<evidence type="ECO:0000256" key="10">
    <source>
        <dbReference type="ARBA" id="ARBA00023136"/>
    </source>
</evidence>
<dbReference type="FunFam" id="3.10.129.10:FF:000031">
    <property type="entry name" value="Acyl-coenzyme A thioesterase 9, mitochondrial"/>
    <property type="match status" value="1"/>
</dbReference>
<feature type="signal peptide" evidence="12">
    <location>
        <begin position="1"/>
        <end position="33"/>
    </location>
</feature>
<dbReference type="PROSITE" id="PS51770">
    <property type="entry name" value="HOTDOG_ACOT"/>
    <property type="match status" value="2"/>
</dbReference>
<dbReference type="PANTHER" id="PTHR12655">
    <property type="entry name" value="ACYL-COA THIOESTERASE"/>
    <property type="match status" value="1"/>
</dbReference>
<keyword evidence="7" id="KW-0378">Hydrolase</keyword>
<evidence type="ECO:0000256" key="12">
    <source>
        <dbReference type="SAM" id="SignalP"/>
    </source>
</evidence>
<evidence type="ECO:0000256" key="8">
    <source>
        <dbReference type="ARBA" id="ARBA00022946"/>
    </source>
</evidence>
<accession>A0A5N6LB45</accession>
<dbReference type="GO" id="GO:0004672">
    <property type="term" value="F:protein kinase activity"/>
    <property type="evidence" value="ECO:0007669"/>
    <property type="project" value="InterPro"/>
</dbReference>
<dbReference type="GO" id="GO:0005524">
    <property type="term" value="F:ATP binding"/>
    <property type="evidence" value="ECO:0007669"/>
    <property type="project" value="InterPro"/>
</dbReference>
<dbReference type="OrthoDB" id="331699at2759"/>
<dbReference type="Pfam" id="PF07714">
    <property type="entry name" value="PK_Tyr_Ser-Thr"/>
    <property type="match status" value="1"/>
</dbReference>
<evidence type="ECO:0000259" key="14">
    <source>
        <dbReference type="PROSITE" id="PS51770"/>
    </source>
</evidence>
<keyword evidence="4 11" id="KW-0812">Transmembrane</keyword>
<gene>
    <name evidence="15" type="ORF">E3N88_44742</name>
</gene>
<dbReference type="SUPFAM" id="SSF56112">
    <property type="entry name" value="Protein kinase-like (PK-like)"/>
    <property type="match status" value="1"/>
</dbReference>
<dbReference type="PANTHER" id="PTHR12655:SF0">
    <property type="entry name" value="ACYL-COENZYME A THIOESTERASE 9, MITOCHONDRIAL"/>
    <property type="match status" value="1"/>
</dbReference>
<protein>
    <recommendedName>
        <fullName evidence="17">Protein kinase domain-containing protein</fullName>
    </recommendedName>
</protein>
<dbReference type="Gene3D" id="1.10.510.10">
    <property type="entry name" value="Transferase(Phosphotransferase) domain 1"/>
    <property type="match status" value="1"/>
</dbReference>
<dbReference type="InterPro" id="IPR001245">
    <property type="entry name" value="Ser-Thr/Tyr_kinase_cat_dom"/>
</dbReference>
<dbReference type="EMBL" id="SZYD01001942">
    <property type="protein sequence ID" value="KAD0131086.1"/>
    <property type="molecule type" value="Genomic_DNA"/>
</dbReference>
<dbReference type="SUPFAM" id="SSF52058">
    <property type="entry name" value="L domain-like"/>
    <property type="match status" value="1"/>
</dbReference>
<evidence type="ECO:0000256" key="2">
    <source>
        <dbReference type="ARBA" id="ARBA00010458"/>
    </source>
</evidence>
<keyword evidence="6" id="KW-0677">Repeat</keyword>
<keyword evidence="8" id="KW-0809">Transit peptide</keyword>
<feature type="chain" id="PRO_5024354747" description="Protein kinase domain-containing protein" evidence="12">
    <location>
        <begin position="34"/>
        <end position="989"/>
    </location>
</feature>
<comment type="similarity">
    <text evidence="2">Belongs to the acyl coenzyme A hydrolase family.</text>
</comment>
<dbReference type="GO" id="GO:0016020">
    <property type="term" value="C:membrane"/>
    <property type="evidence" value="ECO:0007669"/>
    <property type="project" value="UniProtKB-SubCell"/>
</dbReference>
<dbReference type="InterPro" id="IPR029069">
    <property type="entry name" value="HotDog_dom_sf"/>
</dbReference>
<keyword evidence="16" id="KW-1185">Reference proteome</keyword>
<evidence type="ECO:0000313" key="15">
    <source>
        <dbReference type="EMBL" id="KAD0131086.1"/>
    </source>
</evidence>
<evidence type="ECO:0000256" key="6">
    <source>
        <dbReference type="ARBA" id="ARBA00022737"/>
    </source>
</evidence>
<feature type="domain" description="Protein kinase" evidence="13">
    <location>
        <begin position="305"/>
        <end position="637"/>
    </location>
</feature>
<keyword evidence="3" id="KW-0433">Leucine-rich repeat</keyword>
<keyword evidence="9 11" id="KW-1133">Transmembrane helix</keyword>